<feature type="signal peptide" evidence="1">
    <location>
        <begin position="1"/>
        <end position="23"/>
    </location>
</feature>
<dbReference type="AlphaFoldDB" id="A0A6A6UN04"/>
<gene>
    <name evidence="2" type="ORF">BT63DRAFT_421779</name>
</gene>
<dbReference type="Proteomes" id="UP000799302">
    <property type="component" value="Unassembled WGS sequence"/>
</dbReference>
<name>A0A6A6UN04_9PEZI</name>
<evidence type="ECO:0000313" key="2">
    <source>
        <dbReference type="EMBL" id="KAF2673649.1"/>
    </source>
</evidence>
<evidence type="ECO:0000313" key="3">
    <source>
        <dbReference type="Proteomes" id="UP000799302"/>
    </source>
</evidence>
<evidence type="ECO:0008006" key="4">
    <source>
        <dbReference type="Google" id="ProtNLM"/>
    </source>
</evidence>
<keyword evidence="1" id="KW-0732">Signal</keyword>
<proteinExistence type="predicted"/>
<organism evidence="2 3">
    <name type="scientific">Microthyrium microscopicum</name>
    <dbReference type="NCBI Taxonomy" id="703497"/>
    <lineage>
        <taxon>Eukaryota</taxon>
        <taxon>Fungi</taxon>
        <taxon>Dikarya</taxon>
        <taxon>Ascomycota</taxon>
        <taxon>Pezizomycotina</taxon>
        <taxon>Dothideomycetes</taxon>
        <taxon>Dothideomycetes incertae sedis</taxon>
        <taxon>Microthyriales</taxon>
        <taxon>Microthyriaceae</taxon>
        <taxon>Microthyrium</taxon>
    </lineage>
</organism>
<dbReference type="EMBL" id="MU004231">
    <property type="protein sequence ID" value="KAF2673649.1"/>
    <property type="molecule type" value="Genomic_DNA"/>
</dbReference>
<evidence type="ECO:0000256" key="1">
    <source>
        <dbReference type="SAM" id="SignalP"/>
    </source>
</evidence>
<dbReference type="PANTHER" id="PTHR39599:SF2">
    <property type="entry name" value="ANCHORED PROTEIN, PUTATIVE (AFU_ORTHOLOGUE AFUA_1G09650)-RELATED"/>
    <property type="match status" value="1"/>
</dbReference>
<dbReference type="PANTHER" id="PTHR39599">
    <property type="entry name" value="GPI-ANCHORED PROTEIN (EUROFUNG)-RELATED-RELATED"/>
    <property type="match status" value="1"/>
</dbReference>
<feature type="chain" id="PRO_5025370669" description="GPI anchored protein" evidence="1">
    <location>
        <begin position="24"/>
        <end position="460"/>
    </location>
</feature>
<dbReference type="OrthoDB" id="2426396at2759"/>
<reference evidence="2" key="1">
    <citation type="journal article" date="2020" name="Stud. Mycol.">
        <title>101 Dothideomycetes genomes: a test case for predicting lifestyles and emergence of pathogens.</title>
        <authorList>
            <person name="Haridas S."/>
            <person name="Albert R."/>
            <person name="Binder M."/>
            <person name="Bloem J."/>
            <person name="Labutti K."/>
            <person name="Salamov A."/>
            <person name="Andreopoulos B."/>
            <person name="Baker S."/>
            <person name="Barry K."/>
            <person name="Bills G."/>
            <person name="Bluhm B."/>
            <person name="Cannon C."/>
            <person name="Castanera R."/>
            <person name="Culley D."/>
            <person name="Daum C."/>
            <person name="Ezra D."/>
            <person name="Gonzalez J."/>
            <person name="Henrissat B."/>
            <person name="Kuo A."/>
            <person name="Liang C."/>
            <person name="Lipzen A."/>
            <person name="Lutzoni F."/>
            <person name="Magnuson J."/>
            <person name="Mondo S."/>
            <person name="Nolan M."/>
            <person name="Ohm R."/>
            <person name="Pangilinan J."/>
            <person name="Park H.-J."/>
            <person name="Ramirez L."/>
            <person name="Alfaro M."/>
            <person name="Sun H."/>
            <person name="Tritt A."/>
            <person name="Yoshinaga Y."/>
            <person name="Zwiers L.-H."/>
            <person name="Turgeon B."/>
            <person name="Goodwin S."/>
            <person name="Spatafora J."/>
            <person name="Crous P."/>
            <person name="Grigoriev I."/>
        </authorList>
    </citation>
    <scope>NUCLEOTIDE SEQUENCE</scope>
    <source>
        <strain evidence="2">CBS 115976</strain>
    </source>
</reference>
<protein>
    <recommendedName>
        <fullName evidence="4">GPI anchored protein</fullName>
    </recommendedName>
</protein>
<keyword evidence="3" id="KW-1185">Reference proteome</keyword>
<accession>A0A6A6UN04</accession>
<sequence length="460" mass="46383">MFGLSQFLSLPLPVLLLILSTSANPSPTAAPEWPYNLPDGTKYYPQDEKVVKRALAAHSRIAHDVITPVGMRRLSPDPNEMFYLDYWTFDDDYAQPANGTANGLLPPLLPHMTSPNPQYRSGMGLFGSYAAIAKRDFQCPSGYSNCASIGRQYSCCASSSSCVIVQDTGLGDVGCCPSGAACGNSVGSCSNGYKSCPGSSNGGCCMPGFDCLDVGCISVSTTTTTTTLPISTAQASCTNGFKTCPASLGGGCCASSLTCGSSNACVGASTSTQTVTPTTTATAVVPVRPTTDSSSNSSLPASTTPTIITTGTQLVAICPTNYYFCSAYYRPGCCQIGRDCAMTNCPAATASSTFVSNGVTVVVPIGGSTGGSTYVTTAIITGTGAAATFGGGPCADGWNSCAQSIGGGCCMGGFTCGASCTGGAQAGTTSIVPKVAPGGAGLVNVNAWILGIGFSLILLV</sequence>